<dbReference type="GeneID" id="113147499"/>
<accession>A0A6P6S1P7</accession>
<dbReference type="OrthoDB" id="348131at2759"/>
<sequence>MLGIPTNLNTSCISVQQRTSAEAAQARHDIVQHTRRIAFRASWGVTPFNKADFLDAVFGANRSSCTPYTKRLPKCRIEASASRARGIVAFAVPSSVATMKPLNASQPLSMKAGSLSFLSAFAHCRMSNKPALWAAVRNECLILKANSDYILARCTCLSGQSSHLHHTCWGCCSNGLKAAERRFHSTPSKQSPTAPGAAAEAAAVSPPSASDTCTSEGPPVSDRPAMPARGWLLLCCGASLFFGGVGSTLWLLLDHPEPLSHAWDAVKKDPRVREALGGEIRRNWWWGGYIHEKDARIKMTVSGPTGLRGYVTCDLMRRPDGQWQVLLLNFVCLDSETQQTTQNPMSGVVALVPDQLPRSQQHRNFLRGCPIAALPTEAQEASKDAHSSQQGTTSSSSSSNGTGS</sequence>
<dbReference type="AlphaFoldDB" id="A0A6P6S1P7"/>
<dbReference type="Proteomes" id="UP000515125">
    <property type="component" value="Unplaced"/>
</dbReference>
<evidence type="ECO:0000256" key="1">
    <source>
        <dbReference type="SAM" id="MobiDB-lite"/>
    </source>
</evidence>
<keyword evidence="2" id="KW-1185">Reference proteome</keyword>
<gene>
    <name evidence="3" type="primary">LOC113147499</name>
</gene>
<organism evidence="2 3">
    <name type="scientific">Cyclospora cayetanensis</name>
    <dbReference type="NCBI Taxonomy" id="88456"/>
    <lineage>
        <taxon>Eukaryota</taxon>
        <taxon>Sar</taxon>
        <taxon>Alveolata</taxon>
        <taxon>Apicomplexa</taxon>
        <taxon>Conoidasida</taxon>
        <taxon>Coccidia</taxon>
        <taxon>Eucoccidiorida</taxon>
        <taxon>Eimeriorina</taxon>
        <taxon>Eimeriidae</taxon>
        <taxon>Cyclospora</taxon>
    </lineage>
</organism>
<feature type="compositionally biased region" description="Low complexity" evidence="1">
    <location>
        <begin position="387"/>
        <end position="404"/>
    </location>
</feature>
<reference evidence="3" key="1">
    <citation type="submission" date="2025-08" db="UniProtKB">
        <authorList>
            <consortium name="RefSeq"/>
        </authorList>
    </citation>
    <scope>IDENTIFICATION</scope>
</reference>
<dbReference type="RefSeq" id="XP_026194058.1">
    <property type="nucleotide sequence ID" value="XM_026338273.1"/>
</dbReference>
<name>A0A6P6S1P7_9EIME</name>
<evidence type="ECO:0000313" key="2">
    <source>
        <dbReference type="Proteomes" id="UP000515125"/>
    </source>
</evidence>
<feature type="region of interest" description="Disordered" evidence="1">
    <location>
        <begin position="183"/>
        <end position="221"/>
    </location>
</feature>
<protein>
    <submittedName>
        <fullName evidence="3">Uncharacterized protein LOC113147499</fullName>
    </submittedName>
</protein>
<proteinExistence type="predicted"/>
<feature type="region of interest" description="Disordered" evidence="1">
    <location>
        <begin position="376"/>
        <end position="404"/>
    </location>
</feature>
<feature type="compositionally biased region" description="Low complexity" evidence="1">
    <location>
        <begin position="191"/>
        <end position="210"/>
    </location>
</feature>
<evidence type="ECO:0000313" key="3">
    <source>
        <dbReference type="RefSeq" id="XP_026194058.1"/>
    </source>
</evidence>